<comment type="caution">
    <text evidence="1">The sequence shown here is derived from an EMBL/GenBank/DDBJ whole genome shotgun (WGS) entry which is preliminary data.</text>
</comment>
<reference evidence="1" key="1">
    <citation type="submission" date="2019-08" db="EMBL/GenBank/DDBJ databases">
        <authorList>
            <person name="Kucharzyk K."/>
            <person name="Murdoch R.W."/>
            <person name="Higgins S."/>
            <person name="Loffler F."/>
        </authorList>
    </citation>
    <scope>NUCLEOTIDE SEQUENCE</scope>
</reference>
<evidence type="ECO:0000313" key="1">
    <source>
        <dbReference type="EMBL" id="MPM07796.1"/>
    </source>
</evidence>
<evidence type="ECO:0008006" key="2">
    <source>
        <dbReference type="Google" id="ProtNLM"/>
    </source>
</evidence>
<dbReference type="EMBL" id="VSSQ01001377">
    <property type="protein sequence ID" value="MPM07796.1"/>
    <property type="molecule type" value="Genomic_DNA"/>
</dbReference>
<sequence>MNKSYFLLTICMLASSYTCLQGQTTNPEYERAEKLRRSYNFEEASKIYKTLLNSTNDPNFINTLTIQIARSENGAGMLEYAAKPVYQGHHDVSKKDFMLFIPDQGDHFWAPLPSILGSSNNGKTPLNFVYTNDSESTTYFSALHKEGHLDLYKSTKINDTLWHAPEPLGNLINSAGDEILPVISADGKELYFASNGQYGMGGFDLYVCQLDEVTGEWGVPQNLGFPYSSPADDYLFINDTERSHSYLVSNRSIFSSDSVRIYRLAFEVNPVKAAIEDPQEALKISLLLPQDNKEIQEEREPENVPDSGDYPSLVREVRKIQMQIDSTIKNLDLLRSRFSLLSNTEDRSSLEREITSGEIYVSEMRDKLRIAGKAVQEKEIEFLNKGVLIPRETIPVPDAEKQTPSYDEFIIEKSNPGKIVVSKLFFPEEPADYTFRIEEQSTIYEEAPENGLAYRIQLAVAVNKADKKVFKGISPVFETKTATGKWLYTAGHFNRYAEASSALGQVKGRGFRNAIIVAYDNGKSINVKNARLEEGKISETTTYQIKISGYPDELPASVLATIRALTEKDIAKRLSATGETEYYIGPFSNKTEASDIERALITAGTTGVTVEDIIKPK</sequence>
<name>A0A644WV54_9ZZZZ</name>
<dbReference type="Pfam" id="PF07676">
    <property type="entry name" value="PD40"/>
    <property type="match status" value="1"/>
</dbReference>
<accession>A0A644WV54</accession>
<dbReference type="InterPro" id="IPR011659">
    <property type="entry name" value="WD40"/>
</dbReference>
<organism evidence="1">
    <name type="scientific">bioreactor metagenome</name>
    <dbReference type="NCBI Taxonomy" id="1076179"/>
    <lineage>
        <taxon>unclassified sequences</taxon>
        <taxon>metagenomes</taxon>
        <taxon>ecological metagenomes</taxon>
    </lineage>
</organism>
<proteinExistence type="predicted"/>
<protein>
    <recommendedName>
        <fullName evidence="2">SPOR domain-containing protein</fullName>
    </recommendedName>
</protein>
<gene>
    <name evidence="1" type="ORF">SDC9_54105</name>
</gene>
<dbReference type="AlphaFoldDB" id="A0A644WV54"/>